<dbReference type="PANTHER" id="PTHR43118:SF1">
    <property type="entry name" value="RHAMNOGALACTURONAN LYASE (EUROFUNG)"/>
    <property type="match status" value="1"/>
</dbReference>
<dbReference type="AlphaFoldDB" id="A0A235B5I0"/>
<keyword evidence="4" id="KW-0456">Lyase</keyword>
<dbReference type="SUPFAM" id="SSF69318">
    <property type="entry name" value="Integrin alpha N-terminal domain"/>
    <property type="match status" value="1"/>
</dbReference>
<protein>
    <submittedName>
        <fullName evidence="4">Rhamnogalacturonan lyase</fullName>
    </submittedName>
</protein>
<dbReference type="Gene3D" id="2.60.40.10">
    <property type="entry name" value="Immunoglobulins"/>
    <property type="match status" value="1"/>
</dbReference>
<name>A0A235B5I0_9BACL</name>
<evidence type="ECO:0000313" key="5">
    <source>
        <dbReference type="Proteomes" id="UP000215459"/>
    </source>
</evidence>
<dbReference type="PANTHER" id="PTHR43118">
    <property type="entry name" value="RHAMNOGALACTURONAN LYASE (EUROFUNG)"/>
    <property type="match status" value="1"/>
</dbReference>
<dbReference type="EMBL" id="NOWF01000007">
    <property type="protein sequence ID" value="OYD07157.1"/>
    <property type="molecule type" value="Genomic_DNA"/>
</dbReference>
<keyword evidence="5" id="KW-1185">Reference proteome</keyword>
<evidence type="ECO:0000259" key="2">
    <source>
        <dbReference type="Pfam" id="PF18370"/>
    </source>
</evidence>
<dbReference type="RefSeq" id="WP_094264900.1">
    <property type="nucleotide sequence ID" value="NZ_NOWF01000007.1"/>
</dbReference>
<dbReference type="InterPro" id="IPR049366">
    <property type="entry name" value="RGL11_C"/>
</dbReference>
<dbReference type="InterPro" id="IPR028994">
    <property type="entry name" value="Integrin_alpha_N"/>
</dbReference>
<dbReference type="Pfam" id="PF21348">
    <property type="entry name" value="RGL11_C"/>
    <property type="match status" value="1"/>
</dbReference>
<proteinExistence type="predicted"/>
<feature type="region of interest" description="Disordered" evidence="1">
    <location>
        <begin position="621"/>
        <end position="641"/>
    </location>
</feature>
<dbReference type="InterPro" id="IPR034641">
    <property type="entry name" value="RGL11"/>
</dbReference>
<dbReference type="Proteomes" id="UP000215459">
    <property type="component" value="Unassembled WGS sequence"/>
</dbReference>
<dbReference type="CDD" id="cd10318">
    <property type="entry name" value="RGL11"/>
    <property type="match status" value="1"/>
</dbReference>
<comment type="caution">
    <text evidence="4">The sequence shown here is derived from an EMBL/GenBank/DDBJ whole genome shotgun (WGS) entry which is preliminary data.</text>
</comment>
<accession>A0A235B5I0</accession>
<gene>
    <name evidence="4" type="ORF">CHM34_12235</name>
</gene>
<evidence type="ECO:0000256" key="1">
    <source>
        <dbReference type="SAM" id="MobiDB-lite"/>
    </source>
</evidence>
<evidence type="ECO:0000313" key="4">
    <source>
        <dbReference type="EMBL" id="OYD07157.1"/>
    </source>
</evidence>
<sequence length="641" mass="70756">MAKKRSPLRRKSTLIGLGVLLIASFCVPQWVGAKPAPARQMEDLDRSPVAVKVDEGVFVSWRLLGTDHPSTSFNLYRDGKKVNDSPIRSSTNYLDRKGTADSTYEVRAVVKGKEQPKSETVSVWNKNVLSLPLQKPADGKNPDGSTYTYRANDASVGDLDGDGQYEIILKWDPSNSKDNSQSGITGEVFLDAYELDGTHLWRMGLGKNIRAGAHYTQFMVYDLNGDGKAEVALKTADGTTDGTGKVIGDPDADYRNEEGRILSGPEYLTVFDGETGKELVTKPFSPERGNICDWGDCYGNRGDRFLAGIAYLDGKRPSLIMARGYYEKTMLTAYNYRDGQLTRLWTFDSDDSGHEDYAGQGNHQLSIADVDSDGKDEIVYGAMAVDHNGKGLYTTGLGHGDAMHVSDLDPGRPGMEVFQVHEEAPNEAGIEFRDAETGELIWGVPTDYDVGRGLSADIDPRHPGAESWAVDGAWNSSSGGLYTAKGEKISTKIPPANFAIWWDGDLTRELLDHDWDEEKGVGKIAKWDYEKNQTVDLFTAEGTYSNNGTKGNPSLQADILGDWREEAVWRSEDSTELRIYTTTSVTDHRIYTLMHDPVYRLGVAWQNVAYNQPPHTGFYLGEGMANPPKPKINTVRPDNGR</sequence>
<dbReference type="OrthoDB" id="9802318at2"/>
<reference evidence="4 5" key="1">
    <citation type="submission" date="2017-07" db="EMBL/GenBank/DDBJ databases">
        <title>The genome sequence of Paludifilum halophilum highlights mechanisms for microbial adaptation to high salt environemnts.</title>
        <authorList>
            <person name="Belbahri L."/>
        </authorList>
    </citation>
    <scope>NUCLEOTIDE SEQUENCE [LARGE SCALE GENOMIC DNA]</scope>
    <source>
        <strain evidence="4 5">DSM 102817</strain>
    </source>
</reference>
<organism evidence="4 5">
    <name type="scientific">Paludifilum halophilum</name>
    <dbReference type="NCBI Taxonomy" id="1642702"/>
    <lineage>
        <taxon>Bacteria</taxon>
        <taxon>Bacillati</taxon>
        <taxon>Bacillota</taxon>
        <taxon>Bacilli</taxon>
        <taxon>Bacillales</taxon>
        <taxon>Thermoactinomycetaceae</taxon>
        <taxon>Paludifilum</taxon>
    </lineage>
</organism>
<dbReference type="Pfam" id="PF18370">
    <property type="entry name" value="RGI_lyase"/>
    <property type="match status" value="1"/>
</dbReference>
<dbReference type="InterPro" id="IPR041624">
    <property type="entry name" value="RGI_lyase"/>
</dbReference>
<feature type="domain" description="Rhamnogalacturonan lyase family 11 C-terminal" evidence="3">
    <location>
        <begin position="129"/>
        <end position="630"/>
    </location>
</feature>
<feature type="domain" description="Rhamnogalacturonan I lyase beta-sheet" evidence="2">
    <location>
        <begin position="39"/>
        <end position="124"/>
    </location>
</feature>
<dbReference type="GO" id="GO:0016829">
    <property type="term" value="F:lyase activity"/>
    <property type="evidence" value="ECO:0007669"/>
    <property type="project" value="UniProtKB-KW"/>
</dbReference>
<evidence type="ECO:0000259" key="3">
    <source>
        <dbReference type="Pfam" id="PF21348"/>
    </source>
</evidence>
<dbReference type="InterPro" id="IPR013783">
    <property type="entry name" value="Ig-like_fold"/>
</dbReference>